<keyword evidence="3" id="KW-1185">Reference proteome</keyword>
<reference evidence="2 3" key="1">
    <citation type="submission" date="2019-07" db="EMBL/GenBank/DDBJ databases">
        <title>Sphingomonas alkalisoli sp. nov., isolated from rhizosphere soil of Suaedae salsa.</title>
        <authorList>
            <person name="Zhang H."/>
            <person name="Xu L."/>
            <person name="Zhang J.-X."/>
            <person name="Sun J.-Q."/>
        </authorList>
    </citation>
    <scope>NUCLEOTIDE SEQUENCE [LARGE SCALE GENOMIC DNA]</scope>
    <source>
        <strain evidence="2 3">XS-10</strain>
    </source>
</reference>
<dbReference type="EMBL" id="CP042239">
    <property type="protein sequence ID" value="QDX26679.1"/>
    <property type="molecule type" value="Genomic_DNA"/>
</dbReference>
<dbReference type="KEGG" id="ssua:FPZ54_12095"/>
<dbReference type="InterPro" id="IPR054209">
    <property type="entry name" value="DUF6916"/>
</dbReference>
<name>A0A518RGZ5_9SPHN</name>
<dbReference type="RefSeq" id="WP_145847535.1">
    <property type="nucleotide sequence ID" value="NZ_CP042239.1"/>
</dbReference>
<protein>
    <recommendedName>
        <fullName evidence="1">DUF6916 domain-containing protein</fullName>
    </recommendedName>
</protein>
<sequence>MGEYGFPLSLPSSQEACAVIGDAFHLRTASGEERVLLLEEVKAERPRATSTAWRMPYSMFFRGPAGDRLPQGIYTVVHPGFGRLWLYLVPRSREPRNGAVRYEAVFD</sequence>
<evidence type="ECO:0000259" key="1">
    <source>
        <dbReference type="Pfam" id="PF21880"/>
    </source>
</evidence>
<evidence type="ECO:0000313" key="3">
    <source>
        <dbReference type="Proteomes" id="UP000318055"/>
    </source>
</evidence>
<dbReference type="Proteomes" id="UP000318055">
    <property type="component" value="Chromosome"/>
</dbReference>
<dbReference type="Pfam" id="PF21880">
    <property type="entry name" value="DUF6916"/>
    <property type="match status" value="1"/>
</dbReference>
<feature type="domain" description="DUF6916" evidence="1">
    <location>
        <begin position="18"/>
        <end position="106"/>
    </location>
</feature>
<evidence type="ECO:0000313" key="2">
    <source>
        <dbReference type="EMBL" id="QDX26679.1"/>
    </source>
</evidence>
<proteinExistence type="predicted"/>
<gene>
    <name evidence="2" type="ORF">FPZ54_12095</name>
</gene>
<accession>A0A518RGZ5</accession>
<dbReference type="AlphaFoldDB" id="A0A518RGZ5"/>
<dbReference type="OrthoDB" id="8926597at2"/>
<organism evidence="2 3">
    <name type="scientific">Sphingomonas suaedae</name>
    <dbReference type="NCBI Taxonomy" id="2599297"/>
    <lineage>
        <taxon>Bacteria</taxon>
        <taxon>Pseudomonadati</taxon>
        <taxon>Pseudomonadota</taxon>
        <taxon>Alphaproteobacteria</taxon>
        <taxon>Sphingomonadales</taxon>
        <taxon>Sphingomonadaceae</taxon>
        <taxon>Sphingomonas</taxon>
    </lineage>
</organism>